<organism evidence="1 2">
    <name type="scientific">Streptococcus anginosus subsp. whileyi CCUG 39159</name>
    <dbReference type="NCBI Taxonomy" id="1095729"/>
    <lineage>
        <taxon>Bacteria</taxon>
        <taxon>Bacillati</taxon>
        <taxon>Bacillota</taxon>
        <taxon>Bacilli</taxon>
        <taxon>Lactobacillales</taxon>
        <taxon>Streptococcaceae</taxon>
        <taxon>Streptococcus</taxon>
        <taxon>Streptococcus anginosus group</taxon>
    </lineage>
</organism>
<protein>
    <submittedName>
        <fullName evidence="1">Uncharacterized protein</fullName>
    </submittedName>
</protein>
<accession>I0SH70</accession>
<evidence type="ECO:0000313" key="1">
    <source>
        <dbReference type="EMBL" id="EID22723.1"/>
    </source>
</evidence>
<dbReference type="AlphaFoldDB" id="I0SH70"/>
<comment type="caution">
    <text evidence="1">The sequence shown here is derived from an EMBL/GenBank/DDBJ whole genome shotgun (WGS) entry which is preliminary data.</text>
</comment>
<gene>
    <name evidence="1" type="ORF">HMPREF1043_0017</name>
</gene>
<reference evidence="1 2" key="1">
    <citation type="submission" date="2012-01" db="EMBL/GenBank/DDBJ databases">
        <authorList>
            <person name="Harkins D.M."/>
            <person name="Madupu R."/>
            <person name="Durkin A.S."/>
            <person name="Torralba M."/>
            <person name="Methe B."/>
            <person name="Sutton G.G."/>
            <person name="Nelson K.E."/>
        </authorList>
    </citation>
    <scope>NUCLEOTIDE SEQUENCE [LARGE SCALE GENOMIC DNA]</scope>
    <source>
        <strain evidence="1 2">CCUG 39159</strain>
    </source>
</reference>
<name>I0SH70_STRAP</name>
<sequence length="205" mass="23452">MIVGRVCEWCDSPIKDRGAGAKYCSKKCAQTAGDERKKRPCLGGCGRMRHPDKGRPVTCNECRVRLSCGSASGYKNGCRCQACKDAVATVQREFTRKYFEEHGVAYHRRTDADGSRRGIDILMSDRFAIYERDEWICQLCSEPVYWNALDYKDQPSLFRIVSVSRQEDVDNSLNDLCLAHVECNAQYKNTKRKLIRVTREYVEAL</sequence>
<dbReference type="PATRIC" id="fig|1095729.3.peg.808"/>
<proteinExistence type="predicted"/>
<dbReference type="Proteomes" id="UP000003245">
    <property type="component" value="Unassembled WGS sequence"/>
</dbReference>
<evidence type="ECO:0000313" key="2">
    <source>
        <dbReference type="Proteomes" id="UP000003245"/>
    </source>
</evidence>
<dbReference type="EMBL" id="AICP01000033">
    <property type="protein sequence ID" value="EID22723.1"/>
    <property type="molecule type" value="Genomic_DNA"/>
</dbReference>
<keyword evidence="2" id="KW-1185">Reference proteome</keyword>